<dbReference type="Pfam" id="PF04536">
    <property type="entry name" value="TPM_phosphatase"/>
    <property type="match status" value="1"/>
</dbReference>
<dbReference type="Proteomes" id="UP000244754">
    <property type="component" value="Chromosome"/>
</dbReference>
<dbReference type="AlphaFoldDB" id="A0A2S0WF98"/>
<sequence>MKPRHLRILLAAPILAAGVGAAAAPAAEALTETVHAQMTPGRLTEPVTDEAGVLSPGEKSDIEAATRKVSEQKSRSVRIVFLSSFGQQTPQQWAEAAVRANGSNTAVLAISPAERSYALVGGEAWPSSEIDAMDKAAYQQLTQSNYAGAALAALDAATGGTGGAAWVAGGLGVAAVAGGGIWAASRRSTKKTTQQQLESARALEPTDTDSLGRLPTPTLEELAREALVNSDESIRRGKEELELATAEFGAERVRPFTSAMNTASTTLQRAFATHQRLYDAIPETEPEKRAMLVDIISSAGQANAALAARSKEFNEMRGTLMRADEEITKIVQRTVDARARIEPAAGTLADLRSRYSSEMLSSISQNIEVAADALDEAERILDQAREVAAQPAGRQGALVDLIAAASHAVEVSDTNLSSIEHAEANLRDAQANLPSLIEEIEGELREIDSLKTAREKGAQVDIAALDAISAEARSTLNAVADRAERDPLAVYTDLADLDSRIDAEIDRARGAAATQERALTVLNQQLQVAATQIQSAEDLINSRGRIISSQPRTLLAEAKRQFNEARSRATSDTRGAIDFARTATETARRAAAAADSDVREYNQRRNQSVAGDIATAVIWGSLLSGGGGGFGGGGFGGGGGGFSGGGGGDMTSRGGTF</sequence>
<feature type="signal peptide" evidence="3">
    <location>
        <begin position="1"/>
        <end position="23"/>
    </location>
</feature>
<reference evidence="5" key="1">
    <citation type="submission" date="2018-01" db="EMBL/GenBank/DDBJ databases">
        <authorList>
            <person name="Li J."/>
        </authorList>
    </citation>
    <scope>NUCLEOTIDE SEQUENCE [LARGE SCALE GENOMIC DNA]</scope>
    <source>
        <strain evidence="5">2184</strain>
    </source>
</reference>
<feature type="coiled-coil region" evidence="1">
    <location>
        <begin position="419"/>
        <end position="446"/>
    </location>
</feature>
<feature type="region of interest" description="Disordered" evidence="2">
    <location>
        <begin position="187"/>
        <end position="214"/>
    </location>
</feature>
<dbReference type="KEGG" id="clia:C3E79_08145"/>
<evidence type="ECO:0000313" key="5">
    <source>
        <dbReference type="Proteomes" id="UP000244754"/>
    </source>
</evidence>
<protein>
    <submittedName>
        <fullName evidence="4">Chromosome partitioning protein ParA</fullName>
    </submittedName>
</protein>
<keyword evidence="3" id="KW-0732">Signal</keyword>
<evidence type="ECO:0000256" key="1">
    <source>
        <dbReference type="SAM" id="Coils"/>
    </source>
</evidence>
<dbReference type="RefSeq" id="WP_108404464.1">
    <property type="nucleotide sequence ID" value="NZ_CP026948.1"/>
</dbReference>
<gene>
    <name evidence="4" type="ORF">C3E79_08145</name>
</gene>
<keyword evidence="5" id="KW-1185">Reference proteome</keyword>
<dbReference type="InterPro" id="IPR007621">
    <property type="entry name" value="TPM_dom"/>
</dbReference>
<keyword evidence="1" id="KW-0175">Coiled coil</keyword>
<organism evidence="4 5">
    <name type="scientific">Corynebacterium liangguodongii</name>
    <dbReference type="NCBI Taxonomy" id="2079535"/>
    <lineage>
        <taxon>Bacteria</taxon>
        <taxon>Bacillati</taxon>
        <taxon>Actinomycetota</taxon>
        <taxon>Actinomycetes</taxon>
        <taxon>Mycobacteriales</taxon>
        <taxon>Corynebacteriaceae</taxon>
        <taxon>Corynebacterium</taxon>
    </lineage>
</organism>
<feature type="chain" id="PRO_5043713931" evidence="3">
    <location>
        <begin position="24"/>
        <end position="657"/>
    </location>
</feature>
<dbReference type="OrthoDB" id="5105562at2"/>
<name>A0A2S0WF98_9CORY</name>
<dbReference type="EMBL" id="CP026948">
    <property type="protein sequence ID" value="AWB84455.1"/>
    <property type="molecule type" value="Genomic_DNA"/>
</dbReference>
<evidence type="ECO:0000313" key="4">
    <source>
        <dbReference type="EMBL" id="AWB84455.1"/>
    </source>
</evidence>
<evidence type="ECO:0000256" key="2">
    <source>
        <dbReference type="SAM" id="MobiDB-lite"/>
    </source>
</evidence>
<accession>A0A2S0WF98</accession>
<proteinExistence type="predicted"/>
<feature type="coiled-coil region" evidence="1">
    <location>
        <begin position="360"/>
        <end position="387"/>
    </location>
</feature>
<evidence type="ECO:0000256" key="3">
    <source>
        <dbReference type="SAM" id="SignalP"/>
    </source>
</evidence>
<dbReference type="Gene3D" id="3.10.310.50">
    <property type="match status" value="1"/>
</dbReference>